<name>A0A6J7N0J4_9ZZZZ</name>
<organism evidence="3">
    <name type="scientific">freshwater metagenome</name>
    <dbReference type="NCBI Taxonomy" id="449393"/>
    <lineage>
        <taxon>unclassified sequences</taxon>
        <taxon>metagenomes</taxon>
        <taxon>ecological metagenomes</taxon>
    </lineage>
</organism>
<dbReference type="EMBL" id="CAFBMN010000047">
    <property type="protein sequence ID" value="CAB4906614.1"/>
    <property type="molecule type" value="Genomic_DNA"/>
</dbReference>
<dbReference type="EMBL" id="CAFAAC010000030">
    <property type="protein sequence ID" value="CAB4786290.1"/>
    <property type="molecule type" value="Genomic_DNA"/>
</dbReference>
<evidence type="ECO:0000313" key="2">
    <source>
        <dbReference type="EMBL" id="CAB4906614.1"/>
    </source>
</evidence>
<reference evidence="3" key="1">
    <citation type="submission" date="2020-05" db="EMBL/GenBank/DDBJ databases">
        <authorList>
            <person name="Chiriac C."/>
            <person name="Salcher M."/>
            <person name="Ghai R."/>
            <person name="Kavagutti S V."/>
        </authorList>
    </citation>
    <scope>NUCLEOTIDE SEQUENCE</scope>
</reference>
<protein>
    <submittedName>
        <fullName evidence="3">Unannotated protein</fullName>
    </submittedName>
</protein>
<evidence type="ECO:0000313" key="3">
    <source>
        <dbReference type="EMBL" id="CAB4985635.1"/>
    </source>
</evidence>
<evidence type="ECO:0000313" key="4">
    <source>
        <dbReference type="EMBL" id="CAB5018024.1"/>
    </source>
</evidence>
<gene>
    <name evidence="1" type="ORF">UFOPK2967_00631</name>
    <name evidence="2" type="ORF">UFOPK3587_00817</name>
    <name evidence="3" type="ORF">UFOPK3984_00686</name>
    <name evidence="4" type="ORF">UFOPK4114_00683</name>
</gene>
<dbReference type="EMBL" id="CAFBOP010000022">
    <property type="protein sequence ID" value="CAB4985635.1"/>
    <property type="molecule type" value="Genomic_DNA"/>
</dbReference>
<dbReference type="AlphaFoldDB" id="A0A6J7N0J4"/>
<sequence length="81" mass="8909">MTGSSEVAAESFDELLHPDRTSAIAIALAIISFFRIDPPRMEYCYVLCRKCCHERPTIGGTNLRVSLVGARRKSKSHPSSG</sequence>
<dbReference type="EMBL" id="CAFBPP010000024">
    <property type="protein sequence ID" value="CAB5018024.1"/>
    <property type="molecule type" value="Genomic_DNA"/>
</dbReference>
<evidence type="ECO:0000313" key="1">
    <source>
        <dbReference type="EMBL" id="CAB4786290.1"/>
    </source>
</evidence>
<accession>A0A6J7N0J4</accession>
<proteinExistence type="predicted"/>